<name>A0ACD0WMC5_CLALS</name>
<protein>
    <submittedName>
        <fullName evidence="1">Uncharacterized protein</fullName>
    </submittedName>
</protein>
<keyword evidence="2" id="KW-1185">Reference proteome</keyword>
<sequence length="172" mass="19484">MSKIDIFSWKYLKRSLSNLHITSCESCDLTSMEVKRQGVRTLKHKSSSSSITVDLSSSRAFIPSARAPKAPTSNLPVTLPIAREKPHKRFLHRKLHCTYSRKNKGFQVRKRHSKSSFSKNEKCRPNADADTLVPDTTHAASVYSSNKSIPEEWSEHEDTWGALIYILSSAEH</sequence>
<evidence type="ECO:0000313" key="1">
    <source>
        <dbReference type="EMBL" id="QFZ28381.1"/>
    </source>
</evidence>
<accession>A0ACD0WMC5</accession>
<gene>
    <name evidence="1" type="ORF">EJF14_40420</name>
</gene>
<dbReference type="EMBL" id="CP038487">
    <property type="protein sequence ID" value="QFZ28381.1"/>
    <property type="molecule type" value="Genomic_DNA"/>
</dbReference>
<organism evidence="1 2">
    <name type="scientific">Clavispora lusitaniae</name>
    <name type="common">Candida lusitaniae</name>
    <dbReference type="NCBI Taxonomy" id="36911"/>
    <lineage>
        <taxon>Eukaryota</taxon>
        <taxon>Fungi</taxon>
        <taxon>Dikarya</taxon>
        <taxon>Ascomycota</taxon>
        <taxon>Saccharomycotina</taxon>
        <taxon>Pichiomycetes</taxon>
        <taxon>Metschnikowiaceae</taxon>
        <taxon>Clavispora</taxon>
    </lineage>
</organism>
<proteinExistence type="predicted"/>
<dbReference type="Proteomes" id="UP000326582">
    <property type="component" value="Chromosome 4"/>
</dbReference>
<evidence type="ECO:0000313" key="2">
    <source>
        <dbReference type="Proteomes" id="UP000326582"/>
    </source>
</evidence>
<reference evidence="2" key="1">
    <citation type="journal article" date="2019" name="MBio">
        <title>Comparative genomics for the elucidation of multidrug resistance (MDR) in Candida lusitaniae.</title>
        <authorList>
            <person name="Kannan A."/>
            <person name="Asner S.A."/>
            <person name="Trachsel E."/>
            <person name="Kelly S."/>
            <person name="Parker J."/>
            <person name="Sanglard D."/>
        </authorList>
    </citation>
    <scope>NUCLEOTIDE SEQUENCE [LARGE SCALE GENOMIC DNA]</scope>
    <source>
        <strain evidence="2">P1</strain>
    </source>
</reference>